<dbReference type="EMBL" id="JABEND010000018">
    <property type="protein sequence ID" value="NNG37650.1"/>
    <property type="molecule type" value="Genomic_DNA"/>
</dbReference>
<dbReference type="Proteomes" id="UP000562984">
    <property type="component" value="Unassembled WGS sequence"/>
</dbReference>
<name>A0A849AGT7_9ACTN</name>
<evidence type="ECO:0000313" key="1">
    <source>
        <dbReference type="EMBL" id="NNG37650.1"/>
    </source>
</evidence>
<keyword evidence="2" id="KW-1185">Reference proteome</keyword>
<comment type="caution">
    <text evidence="1">The sequence shown here is derived from an EMBL/GenBank/DDBJ whole genome shotgun (WGS) entry which is preliminary data.</text>
</comment>
<dbReference type="AlphaFoldDB" id="A0A849AGT7"/>
<evidence type="ECO:0000313" key="2">
    <source>
        <dbReference type="Proteomes" id="UP000562984"/>
    </source>
</evidence>
<sequence length="103" mass="12134">MANLPVAMFFAQESMRQEFGWDEEPSWRRDPRILRQQRAEEQLKRVEYEQQVLREALRGVRRPSRRQLAAAGMGRRWFGAGWWSRRSAQQPERVPVTASSSCG</sequence>
<reference evidence="1 2" key="1">
    <citation type="submission" date="2020-05" db="EMBL/GenBank/DDBJ databases">
        <title>Nakamurella sp. DB0629 isolated from air conditioner.</title>
        <authorList>
            <person name="Kim D.H."/>
            <person name="Kim D.-U."/>
        </authorList>
    </citation>
    <scope>NUCLEOTIDE SEQUENCE [LARGE SCALE GENOMIC DNA]</scope>
    <source>
        <strain evidence="1 2">DB0629</strain>
    </source>
</reference>
<organism evidence="1 2">
    <name type="scientific">Nakamurella aerolata</name>
    <dbReference type="NCBI Taxonomy" id="1656892"/>
    <lineage>
        <taxon>Bacteria</taxon>
        <taxon>Bacillati</taxon>
        <taxon>Actinomycetota</taxon>
        <taxon>Actinomycetes</taxon>
        <taxon>Nakamurellales</taxon>
        <taxon>Nakamurellaceae</taxon>
        <taxon>Nakamurella</taxon>
    </lineage>
</organism>
<accession>A0A849AGT7</accession>
<protein>
    <submittedName>
        <fullName evidence="1">Uncharacterized protein</fullName>
    </submittedName>
</protein>
<gene>
    <name evidence="1" type="ORF">HKD39_18505</name>
</gene>
<proteinExistence type="predicted"/>
<dbReference type="RefSeq" id="WP_171201351.1">
    <property type="nucleotide sequence ID" value="NZ_JABEND010000018.1"/>
</dbReference>